<feature type="domain" description="CS" evidence="2">
    <location>
        <begin position="101"/>
        <end position="186"/>
    </location>
</feature>
<organism evidence="3 4">
    <name type="scientific">Bicyclus anynana</name>
    <name type="common">Squinting bush brown butterfly</name>
    <dbReference type="NCBI Taxonomy" id="110368"/>
    <lineage>
        <taxon>Eukaryota</taxon>
        <taxon>Metazoa</taxon>
        <taxon>Ecdysozoa</taxon>
        <taxon>Arthropoda</taxon>
        <taxon>Hexapoda</taxon>
        <taxon>Insecta</taxon>
        <taxon>Pterygota</taxon>
        <taxon>Neoptera</taxon>
        <taxon>Endopterygota</taxon>
        <taxon>Lepidoptera</taxon>
        <taxon>Glossata</taxon>
        <taxon>Ditrysia</taxon>
        <taxon>Papilionoidea</taxon>
        <taxon>Nymphalidae</taxon>
        <taxon>Satyrinae</taxon>
        <taxon>Satyrini</taxon>
        <taxon>Mycalesina</taxon>
        <taxon>Bicyclus</taxon>
    </lineage>
</organism>
<dbReference type="Proteomes" id="UP001652582">
    <property type="component" value="Chromosome 3"/>
</dbReference>
<evidence type="ECO:0000313" key="3">
    <source>
        <dbReference type="Proteomes" id="UP001652582"/>
    </source>
</evidence>
<evidence type="ECO:0000259" key="2">
    <source>
        <dbReference type="PROSITE" id="PS51203"/>
    </source>
</evidence>
<comment type="similarity">
    <text evidence="1">Belongs to the PIH1 family.</text>
</comment>
<dbReference type="PANTHER" id="PTHR21083:SF0">
    <property type="entry name" value="DYNEIN AXONEMAL ASSEMBLY FACTOR 6"/>
    <property type="match status" value="1"/>
</dbReference>
<dbReference type="Gene3D" id="2.60.40.790">
    <property type="match status" value="1"/>
</dbReference>
<dbReference type="InterPro" id="IPR041442">
    <property type="entry name" value="PIH1D1/2/3_CS-like"/>
</dbReference>
<gene>
    <name evidence="4" type="primary">LOC112046665</name>
</gene>
<keyword evidence="3" id="KW-1185">Reference proteome</keyword>
<reference evidence="4" key="1">
    <citation type="submission" date="2025-08" db="UniProtKB">
        <authorList>
            <consortium name="RefSeq"/>
        </authorList>
    </citation>
    <scope>IDENTIFICATION</scope>
</reference>
<dbReference type="InterPro" id="IPR008978">
    <property type="entry name" value="HSP20-like_chaperone"/>
</dbReference>
<proteinExistence type="inferred from homology"/>
<protein>
    <submittedName>
        <fullName evidence="4">Dynein axonemal assembly factor 6</fullName>
    </submittedName>
</protein>
<dbReference type="CDD" id="cd00298">
    <property type="entry name" value="ACD_sHsps_p23-like"/>
    <property type="match status" value="1"/>
</dbReference>
<dbReference type="PANTHER" id="PTHR21083">
    <property type="entry name" value="TWISTER"/>
    <property type="match status" value="1"/>
</dbReference>
<dbReference type="KEGG" id="bany:112046665"/>
<dbReference type="GO" id="GO:0005737">
    <property type="term" value="C:cytoplasm"/>
    <property type="evidence" value="ECO:0007669"/>
    <property type="project" value="TreeGrafter"/>
</dbReference>
<dbReference type="GO" id="GO:0070286">
    <property type="term" value="P:axonemal dynein complex assembly"/>
    <property type="evidence" value="ECO:0007669"/>
    <property type="project" value="InterPro"/>
</dbReference>
<dbReference type="InterPro" id="IPR007052">
    <property type="entry name" value="CS_dom"/>
</dbReference>
<sequence length="186" mass="21213">MEFTTSNIEKLVDLLRAPEPDVLQGDDFPSTKYDITVTRENNNSRDLPTMKTPKTIEEYESLEAEEAENMGKVGFGERDRKTPVYTMNYLQSVSAEDVFLQMGPKTPSSASCENLVVRVKMPEDKKENVDLDVDTSSVTINSSRYYLKLPLPHEINPDTSKATWDSTEETLVLTLKLQREFDFVNF</sequence>
<dbReference type="Pfam" id="PF18201">
    <property type="entry name" value="PIH1_CS"/>
    <property type="match status" value="1"/>
</dbReference>
<dbReference type="GO" id="GO:0045505">
    <property type="term" value="F:dynein intermediate chain binding"/>
    <property type="evidence" value="ECO:0007669"/>
    <property type="project" value="TreeGrafter"/>
</dbReference>
<dbReference type="GeneID" id="112046665"/>
<dbReference type="InterPro" id="IPR026697">
    <property type="entry name" value="DNAAF6"/>
</dbReference>
<dbReference type="PROSITE" id="PS51203">
    <property type="entry name" value="CS"/>
    <property type="match status" value="1"/>
</dbReference>
<accession>A0A6J1MU16</accession>
<dbReference type="GO" id="GO:0051087">
    <property type="term" value="F:protein-folding chaperone binding"/>
    <property type="evidence" value="ECO:0007669"/>
    <property type="project" value="InterPro"/>
</dbReference>
<name>A0A6J1MU16_BICAN</name>
<evidence type="ECO:0000313" key="4">
    <source>
        <dbReference type="RefSeq" id="XP_023939145.2"/>
    </source>
</evidence>
<dbReference type="OrthoDB" id="25887at2759"/>
<dbReference type="SUPFAM" id="SSF49764">
    <property type="entry name" value="HSP20-like chaperones"/>
    <property type="match status" value="1"/>
</dbReference>
<evidence type="ECO:0000256" key="1">
    <source>
        <dbReference type="ARBA" id="ARBA00008511"/>
    </source>
</evidence>
<dbReference type="AlphaFoldDB" id="A0A6J1MU16"/>
<dbReference type="RefSeq" id="XP_023939145.2">
    <property type="nucleotide sequence ID" value="XM_024083377.2"/>
</dbReference>